<evidence type="ECO:0000259" key="1">
    <source>
        <dbReference type="PROSITE" id="PS50213"/>
    </source>
</evidence>
<sequence>MPSIAAIAAADDRFDILVNVLTFVDSAIPGSNLLPTLSAPSSDLTVFAPTDAAFGQLAKDLGFAGNPANATAVTNFLTSALDAATLRTVLLYHVSAGTQLAADIAAQGSVTTLTGATITTDLPTLVDAEPDLIDPSLVQTDVIASNGVIHAIDRVLLPVDLAGNDAPTITEIVAASGGTPDANRGDFDILLQAVTTAGLAGALNDPSADLTVFAPTDAAFIRLAEALGYDQHGESGAFTYIADALTLLSGGGDPVPLLQSILTYHVAPESLQASQVLSSASIDTLFGTTIGQQNGRLIDADPDFKSAGFVTTDIQAANGVVHVINGVLLPVDIPGFGGPNGDELVIADDAANILRTNDGNDLIDGNGGNDIIVAGSGNDLALGGAGNDRLSGGRANDTLLGGDGLDVLYGGHGVDRLGGGTGHDILEGGGGRDVFVFTTGDGRDIVTDFKAGTDRIDLSGTGFDDFADLAGRIVDRFGLTEIRLGGGDVISLWSVDAHDLTARDFLFA</sequence>
<dbReference type="Gene3D" id="2.150.10.10">
    <property type="entry name" value="Serralysin-like metalloprotease, C-terminal"/>
    <property type="match status" value="1"/>
</dbReference>
<dbReference type="InterPro" id="IPR000782">
    <property type="entry name" value="FAS1_domain"/>
</dbReference>
<proteinExistence type="predicted"/>
<dbReference type="PANTHER" id="PTHR10900">
    <property type="entry name" value="PERIOSTIN-RELATED"/>
    <property type="match status" value="1"/>
</dbReference>
<dbReference type="RefSeq" id="WP_220661743.1">
    <property type="nucleotide sequence ID" value="NZ_CP069370.1"/>
</dbReference>
<dbReference type="Gene3D" id="2.30.180.10">
    <property type="entry name" value="FAS1 domain"/>
    <property type="match status" value="2"/>
</dbReference>
<reference evidence="2" key="1">
    <citation type="submission" date="2021-02" db="EMBL/GenBank/DDBJ databases">
        <title>Rhodobacter shimadae sp. nov., an aerobic anoxygenic phototrophic bacterium isolated from a hot spring.</title>
        <authorList>
            <person name="Muramatsu S."/>
            <person name="Haruta S."/>
            <person name="Hirose S."/>
            <person name="Hanada S."/>
        </authorList>
    </citation>
    <scope>NUCLEOTIDE SEQUENCE</scope>
    <source>
        <strain evidence="2">N10</strain>
    </source>
</reference>
<feature type="domain" description="FAS1" evidence="1">
    <location>
        <begin position="174"/>
        <end position="328"/>
    </location>
</feature>
<name>A0A8G0ZVP9_9RHOB</name>
<dbReference type="Pfam" id="PF02469">
    <property type="entry name" value="Fasciclin"/>
    <property type="match status" value="2"/>
</dbReference>
<evidence type="ECO:0000313" key="3">
    <source>
        <dbReference type="Proteomes" id="UP000826300"/>
    </source>
</evidence>
<dbReference type="EMBL" id="CP069370">
    <property type="protein sequence ID" value="QYZ69525.1"/>
    <property type="molecule type" value="Genomic_DNA"/>
</dbReference>
<dbReference type="PROSITE" id="PS00330">
    <property type="entry name" value="HEMOLYSIN_CALCIUM"/>
    <property type="match status" value="3"/>
</dbReference>
<dbReference type="GO" id="GO:0005615">
    <property type="term" value="C:extracellular space"/>
    <property type="evidence" value="ECO:0007669"/>
    <property type="project" value="InterPro"/>
</dbReference>
<gene>
    <name evidence="2" type="ORF">JO391_17625</name>
</gene>
<dbReference type="InterPro" id="IPR018511">
    <property type="entry name" value="Hemolysin-typ_Ca-bd_CS"/>
</dbReference>
<dbReference type="SUPFAM" id="SSF51120">
    <property type="entry name" value="beta-Roll"/>
    <property type="match status" value="1"/>
</dbReference>
<evidence type="ECO:0000313" key="2">
    <source>
        <dbReference type="EMBL" id="QYZ69525.1"/>
    </source>
</evidence>
<dbReference type="PANTHER" id="PTHR10900:SF77">
    <property type="entry name" value="FI19380P1"/>
    <property type="match status" value="1"/>
</dbReference>
<dbReference type="SMART" id="SM00554">
    <property type="entry name" value="FAS1"/>
    <property type="match status" value="2"/>
</dbReference>
<dbReference type="SUPFAM" id="SSF82153">
    <property type="entry name" value="FAS1 domain"/>
    <property type="match status" value="2"/>
</dbReference>
<dbReference type="Proteomes" id="UP000826300">
    <property type="component" value="Chromosome"/>
</dbReference>
<dbReference type="InterPro" id="IPR011049">
    <property type="entry name" value="Serralysin-like_metalloprot_C"/>
</dbReference>
<dbReference type="Pfam" id="PF00353">
    <property type="entry name" value="HemolysinCabind"/>
    <property type="match status" value="2"/>
</dbReference>
<dbReference type="KEGG" id="nsm:JO391_17625"/>
<dbReference type="GO" id="GO:0005509">
    <property type="term" value="F:calcium ion binding"/>
    <property type="evidence" value="ECO:0007669"/>
    <property type="project" value="InterPro"/>
</dbReference>
<dbReference type="InterPro" id="IPR050904">
    <property type="entry name" value="Adhesion/Biosynth-related"/>
</dbReference>
<dbReference type="InterPro" id="IPR001343">
    <property type="entry name" value="Hemolysn_Ca-bd"/>
</dbReference>
<dbReference type="AlphaFoldDB" id="A0A8G0ZVP9"/>
<dbReference type="InterPro" id="IPR036378">
    <property type="entry name" value="FAS1_dom_sf"/>
</dbReference>
<protein>
    <submittedName>
        <fullName evidence="2">Fasciclin domain-containing protein</fullName>
    </submittedName>
</protein>
<organism evidence="2 3">
    <name type="scientific">Neotabrizicola shimadae</name>
    <dbReference type="NCBI Taxonomy" id="2807096"/>
    <lineage>
        <taxon>Bacteria</taxon>
        <taxon>Pseudomonadati</taxon>
        <taxon>Pseudomonadota</taxon>
        <taxon>Alphaproteobacteria</taxon>
        <taxon>Rhodobacterales</taxon>
        <taxon>Paracoccaceae</taxon>
        <taxon>Neotabrizicola</taxon>
    </lineage>
</organism>
<keyword evidence="3" id="KW-1185">Reference proteome</keyword>
<feature type="domain" description="FAS1" evidence="1">
    <location>
        <begin position="1"/>
        <end position="156"/>
    </location>
</feature>
<dbReference type="PROSITE" id="PS50213">
    <property type="entry name" value="FAS1"/>
    <property type="match status" value="2"/>
</dbReference>
<dbReference type="PRINTS" id="PR00313">
    <property type="entry name" value="CABNDNGRPT"/>
</dbReference>
<accession>A0A8G0ZVP9</accession>